<keyword evidence="3" id="KW-1185">Reference proteome</keyword>
<organism evidence="2 3">
    <name type="scientific">Exserohilum turcicum (strain 28A)</name>
    <name type="common">Northern leaf blight fungus</name>
    <name type="synonym">Setosphaeria turcica</name>
    <dbReference type="NCBI Taxonomy" id="671987"/>
    <lineage>
        <taxon>Eukaryota</taxon>
        <taxon>Fungi</taxon>
        <taxon>Dikarya</taxon>
        <taxon>Ascomycota</taxon>
        <taxon>Pezizomycotina</taxon>
        <taxon>Dothideomycetes</taxon>
        <taxon>Pleosporomycetidae</taxon>
        <taxon>Pleosporales</taxon>
        <taxon>Pleosporineae</taxon>
        <taxon>Pleosporaceae</taxon>
        <taxon>Exserohilum</taxon>
    </lineage>
</organism>
<dbReference type="Proteomes" id="UP000016935">
    <property type="component" value="Unassembled WGS sequence"/>
</dbReference>
<dbReference type="HOGENOM" id="CLU_1687784_0_0_1"/>
<evidence type="ECO:0000313" key="2">
    <source>
        <dbReference type="EMBL" id="EOA84565.1"/>
    </source>
</evidence>
<sequence length="156" mass="17417">MGDHDGSALLETQKYVFVDIEQRHNLITSLSIGGSIHRVLVEPLSRHGMFNAAHIVTTHTYPRGTRLRAYAREIWADHHSHVWRYGPWGTPRLQDSHHPTLPVPFPGKPSVSRTSAGLKICFQDPELGIGNGHDIRPAMRSPRSTMTPLFPKSSGT</sequence>
<dbReference type="RefSeq" id="XP_008026966.1">
    <property type="nucleotide sequence ID" value="XM_008028775.1"/>
</dbReference>
<feature type="region of interest" description="Disordered" evidence="1">
    <location>
        <begin position="133"/>
        <end position="156"/>
    </location>
</feature>
<reference evidence="2 3" key="1">
    <citation type="journal article" date="2012" name="PLoS Pathog.">
        <title>Diverse lifestyles and strategies of plant pathogenesis encoded in the genomes of eighteen Dothideomycetes fungi.</title>
        <authorList>
            <person name="Ohm R.A."/>
            <person name="Feau N."/>
            <person name="Henrissat B."/>
            <person name="Schoch C.L."/>
            <person name="Horwitz B.A."/>
            <person name="Barry K.W."/>
            <person name="Condon B.J."/>
            <person name="Copeland A.C."/>
            <person name="Dhillon B."/>
            <person name="Glaser F."/>
            <person name="Hesse C.N."/>
            <person name="Kosti I."/>
            <person name="LaButti K."/>
            <person name="Lindquist E.A."/>
            <person name="Lucas S."/>
            <person name="Salamov A.A."/>
            <person name="Bradshaw R.E."/>
            <person name="Ciuffetti L."/>
            <person name="Hamelin R.C."/>
            <person name="Kema G.H.J."/>
            <person name="Lawrence C."/>
            <person name="Scott J.A."/>
            <person name="Spatafora J.W."/>
            <person name="Turgeon B.G."/>
            <person name="de Wit P.J.G.M."/>
            <person name="Zhong S."/>
            <person name="Goodwin S.B."/>
            <person name="Grigoriev I.V."/>
        </authorList>
    </citation>
    <scope>NUCLEOTIDE SEQUENCE [LARGE SCALE GENOMIC DNA]</scope>
    <source>
        <strain evidence="3">28A</strain>
    </source>
</reference>
<protein>
    <submittedName>
        <fullName evidence="2">Uncharacterized protein</fullName>
    </submittedName>
</protein>
<dbReference type="EMBL" id="KB908703">
    <property type="protein sequence ID" value="EOA84565.1"/>
    <property type="molecule type" value="Genomic_DNA"/>
</dbReference>
<name>R0IHA4_EXST2</name>
<gene>
    <name evidence="2" type="ORF">SETTUDRAFT_31826</name>
</gene>
<accession>R0IHA4</accession>
<reference evidence="2 3" key="2">
    <citation type="journal article" date="2013" name="PLoS Genet.">
        <title>Comparative genome structure, secondary metabolite, and effector coding capacity across Cochliobolus pathogens.</title>
        <authorList>
            <person name="Condon B.J."/>
            <person name="Leng Y."/>
            <person name="Wu D."/>
            <person name="Bushley K.E."/>
            <person name="Ohm R.A."/>
            <person name="Otillar R."/>
            <person name="Martin J."/>
            <person name="Schackwitz W."/>
            <person name="Grimwood J."/>
            <person name="MohdZainudin N."/>
            <person name="Xue C."/>
            <person name="Wang R."/>
            <person name="Manning V.A."/>
            <person name="Dhillon B."/>
            <person name="Tu Z.J."/>
            <person name="Steffenson B.J."/>
            <person name="Salamov A."/>
            <person name="Sun H."/>
            <person name="Lowry S."/>
            <person name="LaButti K."/>
            <person name="Han J."/>
            <person name="Copeland A."/>
            <person name="Lindquist E."/>
            <person name="Barry K."/>
            <person name="Schmutz J."/>
            <person name="Baker S.E."/>
            <person name="Ciuffetti L.M."/>
            <person name="Grigoriev I.V."/>
            <person name="Zhong S."/>
            <person name="Turgeon B.G."/>
        </authorList>
    </citation>
    <scope>NUCLEOTIDE SEQUENCE [LARGE SCALE GENOMIC DNA]</scope>
    <source>
        <strain evidence="3">28A</strain>
    </source>
</reference>
<evidence type="ECO:0000256" key="1">
    <source>
        <dbReference type="SAM" id="MobiDB-lite"/>
    </source>
</evidence>
<proteinExistence type="predicted"/>
<feature type="compositionally biased region" description="Polar residues" evidence="1">
    <location>
        <begin position="142"/>
        <end position="156"/>
    </location>
</feature>
<dbReference type="GeneID" id="19403588"/>
<dbReference type="AlphaFoldDB" id="R0IHA4"/>
<evidence type="ECO:0000313" key="3">
    <source>
        <dbReference type="Proteomes" id="UP000016935"/>
    </source>
</evidence>